<evidence type="ECO:0000256" key="1">
    <source>
        <dbReference type="ARBA" id="ARBA00022723"/>
    </source>
</evidence>
<reference evidence="3 4" key="1">
    <citation type="submission" date="2014-08" db="EMBL/GenBank/DDBJ databases">
        <authorList>
            <person name="Chen Y.-H."/>
        </authorList>
    </citation>
    <scope>NUCLEOTIDE SEQUENCE [LARGE SCALE GENOMIC DNA]</scope>
</reference>
<proteinExistence type="predicted"/>
<dbReference type="PANTHER" id="PTHR42742">
    <property type="entry name" value="TRANSCRIPTIONAL REPRESSOR MPRA"/>
    <property type="match status" value="1"/>
</dbReference>
<dbReference type="Proteomes" id="UP000046176">
    <property type="component" value="Unassembled WGS sequence"/>
</dbReference>
<dbReference type="InterPro" id="IPR014710">
    <property type="entry name" value="RmlC-like_jellyroll"/>
</dbReference>
<gene>
    <name evidence="3" type="ORF">NGAL_HAMBI1145_05420</name>
</gene>
<accession>A0A0T7F9Q2</accession>
<evidence type="ECO:0000313" key="4">
    <source>
        <dbReference type="Proteomes" id="UP000046176"/>
    </source>
</evidence>
<dbReference type="CDD" id="cd07010">
    <property type="entry name" value="cupin_PMI_type_I_N_bac"/>
    <property type="match status" value="1"/>
</dbReference>
<dbReference type="SUPFAM" id="SSF51182">
    <property type="entry name" value="RmlC-like cupins"/>
    <property type="match status" value="1"/>
</dbReference>
<organism evidence="3 4">
    <name type="scientific">Neorhizobium galegae bv. officinalis</name>
    <dbReference type="NCBI Taxonomy" id="323656"/>
    <lineage>
        <taxon>Bacteria</taxon>
        <taxon>Pseudomonadati</taxon>
        <taxon>Pseudomonadota</taxon>
        <taxon>Alphaproteobacteria</taxon>
        <taxon>Hyphomicrobiales</taxon>
        <taxon>Rhizobiaceae</taxon>
        <taxon>Rhizobium/Agrobacterium group</taxon>
        <taxon>Neorhizobium</taxon>
    </lineage>
</organism>
<protein>
    <submittedName>
        <fullName evidence="3">Mannose-6-phosphate isomerase, class I</fullName>
    </submittedName>
</protein>
<name>A0A0T7F9Q2_NEOGA</name>
<sequence length="316" mass="34340">MAIEQAGVRIARKPWGSHDLQPWTKTRNDDAIGELWFERADAQSPDPALLLKLLFTKEALSIQVHPDDGLAQSLGMGNGKTEAWYILSAEPGAQVAVGLTRRLTQPELRNAILDGSIADIVDWRDAIAGDVIFVPAGTIHAIGAGLVVAEIQQRSDTTFRLFDYGRERELHVEQAVAAADLEPAKVQAIPVDLTEVRTQLVSCPFFVLERVNLPADSNWELNAECETWVLVIAGEMDVGSTYAGIGDALFADASHTHIKAGSEGLTALLAYADAQPRPGLLRNLDIRTAKPASRHLEQALIHHQQPAGLPFRSTEA</sequence>
<dbReference type="GO" id="GO:0016853">
    <property type="term" value="F:isomerase activity"/>
    <property type="evidence" value="ECO:0007669"/>
    <property type="project" value="UniProtKB-KW"/>
</dbReference>
<dbReference type="GO" id="GO:0046872">
    <property type="term" value="F:metal ion binding"/>
    <property type="evidence" value="ECO:0007669"/>
    <property type="project" value="UniProtKB-KW"/>
</dbReference>
<keyword evidence="2" id="KW-0862">Zinc</keyword>
<evidence type="ECO:0000313" key="3">
    <source>
        <dbReference type="EMBL" id="CDZ31778.1"/>
    </source>
</evidence>
<dbReference type="InterPro" id="IPR051804">
    <property type="entry name" value="Carb_Metab_Reg_Kinase/Isom"/>
</dbReference>
<dbReference type="OrthoDB" id="9808275at2"/>
<dbReference type="Gene3D" id="2.60.120.10">
    <property type="entry name" value="Jelly Rolls"/>
    <property type="match status" value="1"/>
</dbReference>
<dbReference type="InterPro" id="IPR011051">
    <property type="entry name" value="RmlC_Cupin_sf"/>
</dbReference>
<keyword evidence="3" id="KW-0413">Isomerase</keyword>
<keyword evidence="1" id="KW-0479">Metal-binding</keyword>
<dbReference type="EMBL" id="CCRH01000001">
    <property type="protein sequence ID" value="CDZ31778.1"/>
    <property type="molecule type" value="Genomic_DNA"/>
</dbReference>
<dbReference type="PANTHER" id="PTHR42742:SF3">
    <property type="entry name" value="FRUCTOKINASE"/>
    <property type="match status" value="1"/>
</dbReference>
<dbReference type="RefSeq" id="WP_046664807.1">
    <property type="nucleotide sequence ID" value="NZ_CCRH01000001.1"/>
</dbReference>
<evidence type="ECO:0000256" key="2">
    <source>
        <dbReference type="ARBA" id="ARBA00022833"/>
    </source>
</evidence>
<dbReference type="AlphaFoldDB" id="A0A0T7F9Q2"/>